<dbReference type="InterPro" id="IPR026960">
    <property type="entry name" value="RVT-Znf"/>
</dbReference>
<dbReference type="GO" id="GO:0003676">
    <property type="term" value="F:nucleic acid binding"/>
    <property type="evidence" value="ECO:0007669"/>
    <property type="project" value="InterPro"/>
</dbReference>
<dbReference type="GO" id="GO:0004523">
    <property type="term" value="F:RNA-DNA hybrid ribonuclease activity"/>
    <property type="evidence" value="ECO:0007669"/>
    <property type="project" value="InterPro"/>
</dbReference>
<dbReference type="SUPFAM" id="SSF56219">
    <property type="entry name" value="DNase I-like"/>
    <property type="match status" value="1"/>
</dbReference>
<accession>A0A803P623</accession>
<name>A0A803P623_CANSA</name>
<dbReference type="Proteomes" id="UP000596661">
    <property type="component" value="Chromosome 3"/>
</dbReference>
<dbReference type="InterPro" id="IPR036397">
    <property type="entry name" value="RNaseH_sf"/>
</dbReference>
<dbReference type="Pfam" id="PF13456">
    <property type="entry name" value="RVT_3"/>
    <property type="match status" value="1"/>
</dbReference>
<feature type="domain" description="CCHC-type" evidence="2">
    <location>
        <begin position="24"/>
        <end position="37"/>
    </location>
</feature>
<keyword evidence="1" id="KW-0479">Metal-binding</keyword>
<dbReference type="InterPro" id="IPR036691">
    <property type="entry name" value="Endo/exonu/phosph_ase_sf"/>
</dbReference>
<dbReference type="Gene3D" id="3.30.420.10">
    <property type="entry name" value="Ribonuclease H-like superfamily/Ribonuclease H"/>
    <property type="match status" value="1"/>
</dbReference>
<dbReference type="EMBL" id="UZAU01000327">
    <property type="status" value="NOT_ANNOTATED_CDS"/>
    <property type="molecule type" value="Genomic_DNA"/>
</dbReference>
<dbReference type="InterPro" id="IPR043502">
    <property type="entry name" value="DNA/RNA_pol_sf"/>
</dbReference>
<keyword evidence="1" id="KW-0863">Zinc-finger</keyword>
<sequence>MISLPRIKDEFWVDFCYERLPEFCFECGRLGHPLEKCIAFMERMDSGNDDDFDYGSWMKGSKLPTSGYDKYRQDFSKGNAWPFLTRLTRNTISSTLPQLNKLPPPTPNALTAGESSTTISINPGSTIPHGLTLPTTAVAPSVSQSHITMHSTPDHPVHTSPSPSILPSSVIPCNHAPLSNATTVPSAPTHTNSKLKQPMSSNTVLLSHIYTPDIGHSPPNRIPVATYPPLTRPIPPPYAGNNLAPLHHGLYTSATPPFTLAVTANKENLYPNKVLKRQTDQLSMRQLLKHCRNQIDTPAAPSSSQGVGFNQNVSSFMLDSDDSFDDSAGLPRFFFSWKLVSVAMQFLGFVNPCSSKMVLSPHGDKLGGSLRNESQIEAFRNTLDHCHLQDLPYEGDRFTWVKNRKAVTTIKERLDWVFTNHLWSSIFEVPTVSHLDFFSSDHRAIATTVTSLHSTAAPPQKHSRFRFEKLWLADPESKEIISSCWSDVSHPDSITNITQKLECCAKSLQQWHIRKYGHMKKRIDEAQSTVTTLNNISNHSPTTAASLKTSESILDDLLEQEEMYWQQQSRIDWLQLGDRNTKFFHSKASARKANNKIKFLQTEGGLRVTSKHDMAEAIQDYFEGIFQSSSVDEDALAAIIHSIPTTITQEMNSDLTKPFTPSEVKDALFSMGSDKSPGIDGMSAMFYQQHWDIVGDSVCSAVLNVLNHGADPTPLNSTMITLIPKKKKLLFVKDYRPIALCNVISKLITTVLVGRFKPVLPLVISETQSAFLPNRLITDNILVAFELIHGIKLRTSGRKGVAAMKLDMSKAFDRVECFLLNGEATGSLTPTRGLRQGCPLSPNLFLICSEGFSRLLQHEELSGNLHGYKLTRRAEPISHLLFADDSLLFCHADESSCLSIKRVRDIYHRASGQTINAEKSNMSFSPNTTLAAQIFFHRTLSMPITDCHETYLGLPAYSGRDKQHMFSDIKEKVWRLMNSWNEKIFSSGGKEILLKAVVQSIPTYAMSCFRLPTTRVIVRRLAMESWRRTKHTMWNGSMDPREQFFLPFLYKGPDNTVVANLITEDRQWDVALLNQYFIPADVERTLTIPLSYFPSNDCLVWHHTNNGIYTVQSGYHLASSLAEQPHSSSSSSESKWWKSFWSLQLPEKIKIFAWRVIHDALPVATSLVKRKVITDAACSVCRQAWESVGHVFFGCHYAKNVWRLMHQSFDWKKAISMYKGDYLKFLASSHTKAEFEQIICTLWCIWSERNQVVHSKKSRSASALAAFSLQYLDNYRAAQLKYRPPATSSQVPSPSTAPSAPWQPPPMGTLKLNIDAAFDKTSSKIGVGAVIRNYVGQVIAALSMPIVGNFASHEMEAKAMFHGINWVLQQQLSISIVETDALLVSNALKSPAAGILAFSDLIMDISYLLSFFPNTIVTHVKRNANSVADSLAKFALGLDEICSWWENFPPSIYSVIVNDSF</sequence>
<evidence type="ECO:0000259" key="3">
    <source>
        <dbReference type="PROSITE" id="PS50878"/>
    </source>
</evidence>
<dbReference type="PANTHER" id="PTHR46890:SF48">
    <property type="entry name" value="RNA-DIRECTED DNA POLYMERASE"/>
    <property type="match status" value="1"/>
</dbReference>
<dbReference type="InterPro" id="IPR001878">
    <property type="entry name" value="Znf_CCHC"/>
</dbReference>
<dbReference type="Pfam" id="PF13966">
    <property type="entry name" value="zf-RVT"/>
    <property type="match status" value="1"/>
</dbReference>
<feature type="domain" description="Reverse transcriptase" evidence="3">
    <location>
        <begin position="704"/>
        <end position="956"/>
    </location>
</feature>
<dbReference type="PROSITE" id="PS50158">
    <property type="entry name" value="ZF_CCHC"/>
    <property type="match status" value="1"/>
</dbReference>
<dbReference type="CDD" id="cd01650">
    <property type="entry name" value="RT_nLTR_like"/>
    <property type="match status" value="1"/>
</dbReference>
<dbReference type="SUPFAM" id="SSF53098">
    <property type="entry name" value="Ribonuclease H-like"/>
    <property type="match status" value="1"/>
</dbReference>
<keyword evidence="5" id="KW-1185">Reference proteome</keyword>
<evidence type="ECO:0008006" key="6">
    <source>
        <dbReference type="Google" id="ProtNLM"/>
    </source>
</evidence>
<dbReference type="EnsemblPlants" id="evm.model.03.1634">
    <property type="protein sequence ID" value="cds.evm.model.03.1634"/>
    <property type="gene ID" value="evm.TU.03.1634"/>
</dbReference>
<dbReference type="InterPro" id="IPR002156">
    <property type="entry name" value="RNaseH_domain"/>
</dbReference>
<dbReference type="CDD" id="cd06222">
    <property type="entry name" value="RNase_H_like"/>
    <property type="match status" value="1"/>
</dbReference>
<dbReference type="InterPro" id="IPR025836">
    <property type="entry name" value="Zn_knuckle_CX2CX4HX4C"/>
</dbReference>
<keyword evidence="1" id="KW-0862">Zinc</keyword>
<dbReference type="InterPro" id="IPR000477">
    <property type="entry name" value="RT_dom"/>
</dbReference>
<reference evidence="4" key="1">
    <citation type="submission" date="2018-11" db="EMBL/GenBank/DDBJ databases">
        <authorList>
            <person name="Grassa J C."/>
        </authorList>
    </citation>
    <scope>NUCLEOTIDE SEQUENCE [LARGE SCALE GENOMIC DNA]</scope>
</reference>
<dbReference type="InterPro" id="IPR044730">
    <property type="entry name" value="RNase_H-like_dom_plant"/>
</dbReference>
<reference evidence="4" key="2">
    <citation type="submission" date="2021-03" db="UniProtKB">
        <authorList>
            <consortium name="EnsemblPlants"/>
        </authorList>
    </citation>
    <scope>IDENTIFICATION</scope>
</reference>
<dbReference type="GO" id="GO:0008270">
    <property type="term" value="F:zinc ion binding"/>
    <property type="evidence" value="ECO:0007669"/>
    <property type="project" value="UniProtKB-KW"/>
</dbReference>
<evidence type="ECO:0000256" key="1">
    <source>
        <dbReference type="PROSITE-ProRule" id="PRU00047"/>
    </source>
</evidence>
<dbReference type="PANTHER" id="PTHR46890">
    <property type="entry name" value="NON-LTR RETROLELEMENT REVERSE TRANSCRIPTASE-LIKE PROTEIN-RELATED"/>
    <property type="match status" value="1"/>
</dbReference>
<proteinExistence type="predicted"/>
<dbReference type="InterPro" id="IPR052343">
    <property type="entry name" value="Retrotransposon-Effector_Assoc"/>
</dbReference>
<dbReference type="PROSITE" id="PS50878">
    <property type="entry name" value="RT_POL"/>
    <property type="match status" value="1"/>
</dbReference>
<evidence type="ECO:0000313" key="4">
    <source>
        <dbReference type="EnsemblPlants" id="cds.evm.model.03.1634"/>
    </source>
</evidence>
<dbReference type="Gramene" id="evm.model.03.1634">
    <property type="protein sequence ID" value="cds.evm.model.03.1634"/>
    <property type="gene ID" value="evm.TU.03.1634"/>
</dbReference>
<dbReference type="SUPFAM" id="SSF56672">
    <property type="entry name" value="DNA/RNA polymerases"/>
    <property type="match status" value="1"/>
</dbReference>
<protein>
    <recommendedName>
        <fullName evidence="6">CCHC-type domain-containing protein</fullName>
    </recommendedName>
</protein>
<organism evidence="4 5">
    <name type="scientific">Cannabis sativa</name>
    <name type="common">Hemp</name>
    <name type="synonym">Marijuana</name>
    <dbReference type="NCBI Taxonomy" id="3483"/>
    <lineage>
        <taxon>Eukaryota</taxon>
        <taxon>Viridiplantae</taxon>
        <taxon>Streptophyta</taxon>
        <taxon>Embryophyta</taxon>
        <taxon>Tracheophyta</taxon>
        <taxon>Spermatophyta</taxon>
        <taxon>Magnoliopsida</taxon>
        <taxon>eudicotyledons</taxon>
        <taxon>Gunneridae</taxon>
        <taxon>Pentapetalae</taxon>
        <taxon>rosids</taxon>
        <taxon>fabids</taxon>
        <taxon>Rosales</taxon>
        <taxon>Cannabaceae</taxon>
        <taxon>Cannabis</taxon>
    </lineage>
</organism>
<dbReference type="Pfam" id="PF14392">
    <property type="entry name" value="zf-CCHC_4"/>
    <property type="match status" value="1"/>
</dbReference>
<dbReference type="Pfam" id="PF00078">
    <property type="entry name" value="RVT_1"/>
    <property type="match status" value="1"/>
</dbReference>
<evidence type="ECO:0000313" key="5">
    <source>
        <dbReference type="Proteomes" id="UP000596661"/>
    </source>
</evidence>
<evidence type="ECO:0000259" key="2">
    <source>
        <dbReference type="PROSITE" id="PS50158"/>
    </source>
</evidence>
<dbReference type="InterPro" id="IPR012337">
    <property type="entry name" value="RNaseH-like_sf"/>
</dbReference>